<dbReference type="GO" id="GO:0008422">
    <property type="term" value="F:beta-glucosidase activity"/>
    <property type="evidence" value="ECO:0007669"/>
    <property type="project" value="TreeGrafter"/>
</dbReference>
<evidence type="ECO:0000256" key="2">
    <source>
        <dbReference type="ARBA" id="ARBA00022801"/>
    </source>
</evidence>
<keyword evidence="5" id="KW-0732">Signal</keyword>
<sequence>MAQLIKTAECLFVIFLAGTVTGDDRSPALHKKIEIFPKDFQFGVATSAHQVEGAWNEDGKGPSIWDNFTHRVPSPITDGNNADITCDTYHKYKEDVANAHNLGVKMYRFSFSWSRIFPNGYNTTINQQGVQYYKNLLKQILKYDMIPFGTIYHWDLPQKLMDDGIHWTNPAITDVVVEYARFVIKTFPEVGKWVSINEPHMFCRLEYGLGIAAPGISSSGKDQYQCIYLAIKTHDAIYRMYKKEFPYYRAKMAPTIDCAWIEPITHAVVDLAAAERQRQFDCGLLFNPIYIGDWPEVPKARINFRSMQANLTKSRLPSFTPEEIEFINGTADYIGLNHYFTTLASNTFEAPINETSYKNDMGVVNSFRPSWMVENNGVFTIVPYGVRRVLNWIRDLYGNHEVILTETGMTEDGSSLEDDIRIDFYTDYFCNILSAKYEDGVNVTGIIAWSLMDSFEWSSGYKLHFGLYHVDFKDPNRTRVPKKSADFFKKLTKSRKVECKKTKKEMARSSTMGPGRLTFLEKILKEIMRQNSILIK</sequence>
<feature type="signal peptide" evidence="5">
    <location>
        <begin position="1"/>
        <end position="22"/>
    </location>
</feature>
<evidence type="ECO:0000256" key="1">
    <source>
        <dbReference type="ARBA" id="ARBA00010838"/>
    </source>
</evidence>
<dbReference type="InterPro" id="IPR001360">
    <property type="entry name" value="Glyco_hydro_1"/>
</dbReference>
<dbReference type="PRINTS" id="PR00131">
    <property type="entry name" value="GLHYDRLASE1"/>
</dbReference>
<dbReference type="Gene3D" id="3.20.20.80">
    <property type="entry name" value="Glycosidases"/>
    <property type="match status" value="1"/>
</dbReference>
<keyword evidence="3" id="KW-0326">Glycosidase</keyword>
<gene>
    <name evidence="6" type="ORF">PSYICH_LOCUS2649</name>
</gene>
<reference evidence="6" key="1">
    <citation type="submission" date="2022-01" db="EMBL/GenBank/DDBJ databases">
        <authorList>
            <person name="King R."/>
        </authorList>
    </citation>
    <scope>NUCLEOTIDE SEQUENCE</scope>
</reference>
<protein>
    <recommendedName>
        <fullName evidence="8">Myrosinase 1-like</fullName>
    </recommendedName>
</protein>
<dbReference type="AlphaFoldDB" id="A0A9P0CP04"/>
<feature type="chain" id="PRO_5040307495" description="Myrosinase 1-like" evidence="5">
    <location>
        <begin position="23"/>
        <end position="536"/>
    </location>
</feature>
<keyword evidence="2" id="KW-0378">Hydrolase</keyword>
<proteinExistence type="inferred from homology"/>
<dbReference type="Pfam" id="PF00232">
    <property type="entry name" value="Glyco_hydro_1"/>
    <property type="match status" value="1"/>
</dbReference>
<evidence type="ECO:0000313" key="7">
    <source>
        <dbReference type="Proteomes" id="UP001153636"/>
    </source>
</evidence>
<organism evidence="6 7">
    <name type="scientific">Psylliodes chrysocephalus</name>
    <dbReference type="NCBI Taxonomy" id="3402493"/>
    <lineage>
        <taxon>Eukaryota</taxon>
        <taxon>Metazoa</taxon>
        <taxon>Ecdysozoa</taxon>
        <taxon>Arthropoda</taxon>
        <taxon>Hexapoda</taxon>
        <taxon>Insecta</taxon>
        <taxon>Pterygota</taxon>
        <taxon>Neoptera</taxon>
        <taxon>Endopterygota</taxon>
        <taxon>Coleoptera</taxon>
        <taxon>Polyphaga</taxon>
        <taxon>Cucujiformia</taxon>
        <taxon>Chrysomeloidea</taxon>
        <taxon>Chrysomelidae</taxon>
        <taxon>Galerucinae</taxon>
        <taxon>Alticini</taxon>
        <taxon>Psylliodes</taxon>
    </lineage>
</organism>
<dbReference type="PANTHER" id="PTHR10353">
    <property type="entry name" value="GLYCOSYL HYDROLASE"/>
    <property type="match status" value="1"/>
</dbReference>
<dbReference type="InterPro" id="IPR017853">
    <property type="entry name" value="GH"/>
</dbReference>
<evidence type="ECO:0000313" key="6">
    <source>
        <dbReference type="EMBL" id="CAH1101561.1"/>
    </source>
</evidence>
<dbReference type="EMBL" id="OV651823">
    <property type="protein sequence ID" value="CAH1101561.1"/>
    <property type="molecule type" value="Genomic_DNA"/>
</dbReference>
<accession>A0A9P0CP04</accession>
<evidence type="ECO:0000256" key="4">
    <source>
        <dbReference type="RuleBase" id="RU003690"/>
    </source>
</evidence>
<dbReference type="PANTHER" id="PTHR10353:SF36">
    <property type="entry name" value="LP05116P"/>
    <property type="match status" value="1"/>
</dbReference>
<evidence type="ECO:0000256" key="5">
    <source>
        <dbReference type="SAM" id="SignalP"/>
    </source>
</evidence>
<dbReference type="SUPFAM" id="SSF51445">
    <property type="entry name" value="(Trans)glycosidases"/>
    <property type="match status" value="1"/>
</dbReference>
<dbReference type="OrthoDB" id="6666096at2759"/>
<evidence type="ECO:0008006" key="8">
    <source>
        <dbReference type="Google" id="ProtNLM"/>
    </source>
</evidence>
<comment type="similarity">
    <text evidence="1 4">Belongs to the glycosyl hydrolase 1 family.</text>
</comment>
<evidence type="ECO:0000256" key="3">
    <source>
        <dbReference type="ARBA" id="ARBA00023295"/>
    </source>
</evidence>
<name>A0A9P0CP04_9CUCU</name>
<dbReference type="PROSITE" id="PS00653">
    <property type="entry name" value="GLYCOSYL_HYDROL_F1_2"/>
    <property type="match status" value="1"/>
</dbReference>
<dbReference type="InterPro" id="IPR033132">
    <property type="entry name" value="GH_1_N_CS"/>
</dbReference>
<dbReference type="GO" id="GO:0005975">
    <property type="term" value="P:carbohydrate metabolic process"/>
    <property type="evidence" value="ECO:0007669"/>
    <property type="project" value="InterPro"/>
</dbReference>
<keyword evidence="7" id="KW-1185">Reference proteome</keyword>
<dbReference type="Proteomes" id="UP001153636">
    <property type="component" value="Chromosome 11"/>
</dbReference>